<dbReference type="InterPro" id="IPR036390">
    <property type="entry name" value="WH_DNA-bd_sf"/>
</dbReference>
<evidence type="ECO:0000256" key="3">
    <source>
        <dbReference type="ARBA" id="ARBA00023163"/>
    </source>
</evidence>
<accession>A0ABV4TRX0</accession>
<comment type="caution">
    <text evidence="5">The sequence shown here is derived from an EMBL/GenBank/DDBJ whole genome shotgun (WGS) entry which is preliminary data.</text>
</comment>
<evidence type="ECO:0000313" key="6">
    <source>
        <dbReference type="Proteomes" id="UP001575181"/>
    </source>
</evidence>
<keyword evidence="3" id="KW-0804">Transcription</keyword>
<dbReference type="Gene3D" id="1.10.10.10">
    <property type="entry name" value="Winged helix-like DNA-binding domain superfamily/Winged helix DNA-binding domain"/>
    <property type="match status" value="1"/>
</dbReference>
<keyword evidence="1" id="KW-0805">Transcription regulation</keyword>
<feature type="domain" description="HTH marR-type" evidence="4">
    <location>
        <begin position="27"/>
        <end position="161"/>
    </location>
</feature>
<evidence type="ECO:0000313" key="5">
    <source>
        <dbReference type="EMBL" id="MFA9459993.1"/>
    </source>
</evidence>
<dbReference type="PRINTS" id="PR00598">
    <property type="entry name" value="HTHMARR"/>
</dbReference>
<sequence length="172" mass="19485">MLWLRDLPKYETLQKFASRYPGMDISAVESFLTLLRVASDLFDGLDACLARHDLQQGRWWVLVLLMRRGNLTAAPSELAEQAGVTRATMTGLVDSLERAELVERIPDPRDRRSTQVRMTSAGKELMDVVMPDYYRRVAALFTDLETEERQRLVADLEAIQSRVAMLGAETAP</sequence>
<keyword evidence="2" id="KW-0238">DNA-binding</keyword>
<dbReference type="InterPro" id="IPR036388">
    <property type="entry name" value="WH-like_DNA-bd_sf"/>
</dbReference>
<proteinExistence type="predicted"/>
<keyword evidence="6" id="KW-1185">Reference proteome</keyword>
<dbReference type="Proteomes" id="UP001575181">
    <property type="component" value="Unassembled WGS sequence"/>
</dbReference>
<name>A0ABV4TRX0_9GAMM</name>
<organism evidence="5 6">
    <name type="scientific">Thiohalorhabdus methylotrophus</name>
    <dbReference type="NCBI Taxonomy" id="3242694"/>
    <lineage>
        <taxon>Bacteria</taxon>
        <taxon>Pseudomonadati</taxon>
        <taxon>Pseudomonadota</taxon>
        <taxon>Gammaproteobacteria</taxon>
        <taxon>Thiohalorhabdales</taxon>
        <taxon>Thiohalorhabdaceae</taxon>
        <taxon>Thiohalorhabdus</taxon>
    </lineage>
</organism>
<evidence type="ECO:0000259" key="4">
    <source>
        <dbReference type="PROSITE" id="PS50995"/>
    </source>
</evidence>
<dbReference type="InterPro" id="IPR000835">
    <property type="entry name" value="HTH_MarR-typ"/>
</dbReference>
<dbReference type="PROSITE" id="PS50995">
    <property type="entry name" value="HTH_MARR_2"/>
    <property type="match status" value="1"/>
</dbReference>
<evidence type="ECO:0000256" key="1">
    <source>
        <dbReference type="ARBA" id="ARBA00023015"/>
    </source>
</evidence>
<dbReference type="InterPro" id="IPR023187">
    <property type="entry name" value="Tscrpt_reg_MarR-type_CS"/>
</dbReference>
<gene>
    <name evidence="5" type="ORF">ACERLL_04070</name>
</gene>
<dbReference type="SMART" id="SM00347">
    <property type="entry name" value="HTH_MARR"/>
    <property type="match status" value="1"/>
</dbReference>
<dbReference type="PANTHER" id="PTHR33164:SF43">
    <property type="entry name" value="HTH-TYPE TRANSCRIPTIONAL REPRESSOR YETL"/>
    <property type="match status" value="1"/>
</dbReference>
<reference evidence="5 6" key="1">
    <citation type="submission" date="2024-08" db="EMBL/GenBank/DDBJ databases">
        <title>Whole-genome sequencing of halo(alkali)philic microorganisms from hypersaline lakes.</title>
        <authorList>
            <person name="Sorokin D.Y."/>
            <person name="Merkel A.Y."/>
            <person name="Messina E."/>
            <person name="Yakimov M."/>
        </authorList>
    </citation>
    <scope>NUCLEOTIDE SEQUENCE [LARGE SCALE GENOMIC DNA]</scope>
    <source>
        <strain evidence="5 6">Cl-TMA</strain>
    </source>
</reference>
<dbReference type="EMBL" id="JBGUAW010000002">
    <property type="protein sequence ID" value="MFA9459993.1"/>
    <property type="molecule type" value="Genomic_DNA"/>
</dbReference>
<dbReference type="PANTHER" id="PTHR33164">
    <property type="entry name" value="TRANSCRIPTIONAL REGULATOR, MARR FAMILY"/>
    <property type="match status" value="1"/>
</dbReference>
<dbReference type="InterPro" id="IPR039422">
    <property type="entry name" value="MarR/SlyA-like"/>
</dbReference>
<dbReference type="SUPFAM" id="SSF46785">
    <property type="entry name" value="Winged helix' DNA-binding domain"/>
    <property type="match status" value="1"/>
</dbReference>
<protein>
    <submittedName>
        <fullName evidence="5">MarR family winged helix-turn-helix transcriptional regulator</fullName>
    </submittedName>
</protein>
<evidence type="ECO:0000256" key="2">
    <source>
        <dbReference type="ARBA" id="ARBA00023125"/>
    </source>
</evidence>
<dbReference type="Pfam" id="PF01047">
    <property type="entry name" value="MarR"/>
    <property type="match status" value="1"/>
</dbReference>
<dbReference type="PROSITE" id="PS01117">
    <property type="entry name" value="HTH_MARR_1"/>
    <property type="match status" value="1"/>
</dbReference>
<dbReference type="RefSeq" id="WP_373654771.1">
    <property type="nucleotide sequence ID" value="NZ_JBGUAW010000002.1"/>
</dbReference>